<dbReference type="OrthoDB" id="5839990at2759"/>
<evidence type="ECO:0000259" key="4">
    <source>
        <dbReference type="PROSITE" id="PS51034"/>
    </source>
</evidence>
<keyword evidence="2 3" id="KW-0732">Signal</keyword>
<dbReference type="EMBL" id="CANHGI010000006">
    <property type="protein sequence ID" value="CAI5454333.1"/>
    <property type="molecule type" value="Genomic_DNA"/>
</dbReference>
<dbReference type="PROSITE" id="PS51034">
    <property type="entry name" value="ZP_2"/>
    <property type="match status" value="1"/>
</dbReference>
<dbReference type="GO" id="GO:0042302">
    <property type="term" value="F:structural constituent of cuticle"/>
    <property type="evidence" value="ECO:0007669"/>
    <property type="project" value="UniProtKB-KW"/>
</dbReference>
<dbReference type="PANTHER" id="PTHR22907">
    <property type="entry name" value="GH04558P"/>
    <property type="match status" value="1"/>
</dbReference>
<keyword evidence="6" id="KW-1185">Reference proteome</keyword>
<feature type="chain" id="PRO_5040426045" description="ZP domain-containing protein" evidence="3">
    <location>
        <begin position="19"/>
        <end position="101"/>
    </location>
</feature>
<protein>
    <recommendedName>
        <fullName evidence="4">ZP domain-containing protein</fullName>
    </recommendedName>
</protein>
<accession>A0A9P1NAZ3</accession>
<gene>
    <name evidence="5" type="ORF">CAMP_LOCUS16970</name>
</gene>
<dbReference type="AlphaFoldDB" id="A0A9P1NAZ3"/>
<dbReference type="InterPro" id="IPR051962">
    <property type="entry name" value="Cuticlin"/>
</dbReference>
<keyword evidence="1" id="KW-0193">Cuticle</keyword>
<dbReference type="InterPro" id="IPR056953">
    <property type="entry name" value="CUT_N"/>
</dbReference>
<dbReference type="PANTHER" id="PTHR22907:SF11">
    <property type="entry name" value="CUTICLIN-5"/>
    <property type="match status" value="1"/>
</dbReference>
<evidence type="ECO:0000313" key="5">
    <source>
        <dbReference type="EMBL" id="CAI5454333.1"/>
    </source>
</evidence>
<dbReference type="Pfam" id="PF25057">
    <property type="entry name" value="CUT_N"/>
    <property type="match status" value="1"/>
</dbReference>
<dbReference type="Proteomes" id="UP001152747">
    <property type="component" value="Unassembled WGS sequence"/>
</dbReference>
<organism evidence="5 6">
    <name type="scientific">Caenorhabditis angaria</name>
    <dbReference type="NCBI Taxonomy" id="860376"/>
    <lineage>
        <taxon>Eukaryota</taxon>
        <taxon>Metazoa</taxon>
        <taxon>Ecdysozoa</taxon>
        <taxon>Nematoda</taxon>
        <taxon>Chromadorea</taxon>
        <taxon>Rhabditida</taxon>
        <taxon>Rhabditina</taxon>
        <taxon>Rhabditomorpha</taxon>
        <taxon>Rhabditoidea</taxon>
        <taxon>Rhabditidae</taxon>
        <taxon>Peloderinae</taxon>
        <taxon>Caenorhabditis</taxon>
    </lineage>
</organism>
<dbReference type="InterPro" id="IPR001507">
    <property type="entry name" value="ZP_dom"/>
</dbReference>
<proteinExistence type="predicted"/>
<name>A0A9P1NAZ3_9PELO</name>
<evidence type="ECO:0000313" key="6">
    <source>
        <dbReference type="Proteomes" id="UP001152747"/>
    </source>
</evidence>
<feature type="domain" description="ZP" evidence="4">
    <location>
        <begin position="31"/>
        <end position="101"/>
    </location>
</feature>
<evidence type="ECO:0000256" key="2">
    <source>
        <dbReference type="ARBA" id="ARBA00022729"/>
    </source>
</evidence>
<evidence type="ECO:0000256" key="1">
    <source>
        <dbReference type="ARBA" id="ARBA00022460"/>
    </source>
</evidence>
<reference evidence="5" key="1">
    <citation type="submission" date="2022-11" db="EMBL/GenBank/DDBJ databases">
        <authorList>
            <person name="Kikuchi T."/>
        </authorList>
    </citation>
    <scope>NUCLEOTIDE SEQUENCE</scope>
    <source>
        <strain evidence="5">PS1010</strain>
    </source>
</reference>
<sequence>MIILLIIFILLLPNFVAGEIDNAIVGDPTVDCGDDFFEVKFETRTQFHGIAFVQNHLDNPDCRSFVQRDNNNIGKNSSLRLSFDQCAIDKRLSVSCFRFSL</sequence>
<feature type="signal peptide" evidence="3">
    <location>
        <begin position="1"/>
        <end position="18"/>
    </location>
</feature>
<evidence type="ECO:0000256" key="3">
    <source>
        <dbReference type="SAM" id="SignalP"/>
    </source>
</evidence>
<comment type="caution">
    <text evidence="5">The sequence shown here is derived from an EMBL/GenBank/DDBJ whole genome shotgun (WGS) entry which is preliminary data.</text>
</comment>